<accession>A0A9P0L697</accession>
<proteinExistence type="predicted"/>
<organism evidence="8 9">
    <name type="scientific">Acanthoscelides obtectus</name>
    <name type="common">Bean weevil</name>
    <name type="synonym">Bruchus obtectus</name>
    <dbReference type="NCBI Taxonomy" id="200917"/>
    <lineage>
        <taxon>Eukaryota</taxon>
        <taxon>Metazoa</taxon>
        <taxon>Ecdysozoa</taxon>
        <taxon>Arthropoda</taxon>
        <taxon>Hexapoda</taxon>
        <taxon>Insecta</taxon>
        <taxon>Pterygota</taxon>
        <taxon>Neoptera</taxon>
        <taxon>Endopterygota</taxon>
        <taxon>Coleoptera</taxon>
        <taxon>Polyphaga</taxon>
        <taxon>Cucujiformia</taxon>
        <taxon>Chrysomeloidea</taxon>
        <taxon>Chrysomelidae</taxon>
        <taxon>Bruchinae</taxon>
        <taxon>Bruchini</taxon>
        <taxon>Acanthoscelides</taxon>
    </lineage>
</organism>
<evidence type="ECO:0000256" key="3">
    <source>
        <dbReference type="ARBA" id="ARBA00022771"/>
    </source>
</evidence>
<name>A0A9P0L697_ACAOB</name>
<keyword evidence="4" id="KW-0862">Zinc</keyword>
<reference evidence="8" key="1">
    <citation type="submission" date="2022-03" db="EMBL/GenBank/DDBJ databases">
        <authorList>
            <person name="Sayadi A."/>
        </authorList>
    </citation>
    <scope>NUCLEOTIDE SEQUENCE</scope>
</reference>
<keyword evidence="6" id="KW-0732">Signal</keyword>
<keyword evidence="9" id="KW-1185">Reference proteome</keyword>
<evidence type="ECO:0000259" key="7">
    <source>
        <dbReference type="PROSITE" id="PS50157"/>
    </source>
</evidence>
<evidence type="ECO:0000256" key="1">
    <source>
        <dbReference type="ARBA" id="ARBA00022723"/>
    </source>
</evidence>
<dbReference type="InterPro" id="IPR013087">
    <property type="entry name" value="Znf_C2H2_type"/>
</dbReference>
<feature type="chain" id="PRO_5040146728" description="C2H2-type domain-containing protein" evidence="6">
    <location>
        <begin position="19"/>
        <end position="308"/>
    </location>
</feature>
<dbReference type="PROSITE" id="PS50157">
    <property type="entry name" value="ZINC_FINGER_C2H2_2"/>
    <property type="match status" value="1"/>
</dbReference>
<dbReference type="PANTHER" id="PTHR24379:SF117">
    <property type="entry name" value="ZINC FINGER PROTEIN WECKLE"/>
    <property type="match status" value="1"/>
</dbReference>
<evidence type="ECO:0000256" key="5">
    <source>
        <dbReference type="PROSITE-ProRule" id="PRU00042"/>
    </source>
</evidence>
<dbReference type="GO" id="GO:0008270">
    <property type="term" value="F:zinc ion binding"/>
    <property type="evidence" value="ECO:0007669"/>
    <property type="project" value="UniProtKB-KW"/>
</dbReference>
<protein>
    <recommendedName>
        <fullName evidence="7">C2H2-type domain-containing protein</fullName>
    </recommendedName>
</protein>
<dbReference type="AlphaFoldDB" id="A0A9P0L697"/>
<evidence type="ECO:0000256" key="4">
    <source>
        <dbReference type="ARBA" id="ARBA00022833"/>
    </source>
</evidence>
<gene>
    <name evidence="8" type="ORF">ACAOBT_LOCUS19663</name>
</gene>
<dbReference type="EMBL" id="CAKOFQ010007088">
    <property type="protein sequence ID" value="CAH1990434.1"/>
    <property type="molecule type" value="Genomic_DNA"/>
</dbReference>
<dbReference type="Gene3D" id="3.30.160.60">
    <property type="entry name" value="Classic Zinc Finger"/>
    <property type="match status" value="1"/>
</dbReference>
<dbReference type="Proteomes" id="UP001152888">
    <property type="component" value="Unassembled WGS sequence"/>
</dbReference>
<evidence type="ECO:0000256" key="6">
    <source>
        <dbReference type="SAM" id="SignalP"/>
    </source>
</evidence>
<dbReference type="PANTHER" id="PTHR24379">
    <property type="entry name" value="KRAB AND ZINC FINGER DOMAIN-CONTAINING"/>
    <property type="match status" value="1"/>
</dbReference>
<comment type="caution">
    <text evidence="8">The sequence shown here is derived from an EMBL/GenBank/DDBJ whole genome shotgun (WGS) entry which is preliminary data.</text>
</comment>
<keyword evidence="2" id="KW-0677">Repeat</keyword>
<sequence length="308" mass="34955">MFTIGFSIVSQWCFSVVAWVSTVCKVEIRSSFNSSEGSRIHVEQTSIKSENAEISDSAGLELDNGVYQSATDKMRIKTEIPDIATKQDREDLSITSLLQTNSYTCYSAWPRKQVEQTKENWGKTSFNKVASKEVKVEDDAKVQCEDKDNSELNQQLDVHMKINSTAPSAELDLDSAAQKNAPQKDTGKEERYICYICDFSSSCKAGLISHVNRNKCRMKTSAVESPSKSIVHKRHHLSNEYVCTKCRSVFKKKASLDNHIIKQHTEYVASVSTRVHSCRNCDYKTTIRSSFRRHMQVHPKALRYDIDS</sequence>
<dbReference type="SMART" id="SM00355">
    <property type="entry name" value="ZnF_C2H2"/>
    <property type="match status" value="3"/>
</dbReference>
<feature type="signal peptide" evidence="6">
    <location>
        <begin position="1"/>
        <end position="18"/>
    </location>
</feature>
<evidence type="ECO:0000256" key="2">
    <source>
        <dbReference type="ARBA" id="ARBA00022737"/>
    </source>
</evidence>
<feature type="domain" description="C2H2-type" evidence="7">
    <location>
        <begin position="241"/>
        <end position="265"/>
    </location>
</feature>
<keyword evidence="1" id="KW-0479">Metal-binding</keyword>
<keyword evidence="3 5" id="KW-0863">Zinc-finger</keyword>
<dbReference type="PROSITE" id="PS00028">
    <property type="entry name" value="ZINC_FINGER_C2H2_1"/>
    <property type="match status" value="1"/>
</dbReference>
<evidence type="ECO:0000313" key="9">
    <source>
        <dbReference type="Proteomes" id="UP001152888"/>
    </source>
</evidence>
<dbReference type="OrthoDB" id="6690766at2759"/>
<evidence type="ECO:0000313" key="8">
    <source>
        <dbReference type="EMBL" id="CAH1990434.1"/>
    </source>
</evidence>